<dbReference type="InterPro" id="IPR036761">
    <property type="entry name" value="TTHA0802/YceI-like_sf"/>
</dbReference>
<proteinExistence type="predicted"/>
<evidence type="ECO:0000256" key="1">
    <source>
        <dbReference type="SAM" id="SignalP"/>
    </source>
</evidence>
<evidence type="ECO:0000313" key="4">
    <source>
        <dbReference type="Proteomes" id="UP000291562"/>
    </source>
</evidence>
<evidence type="ECO:0000313" key="3">
    <source>
        <dbReference type="EMBL" id="QBB69129.1"/>
    </source>
</evidence>
<keyword evidence="1" id="KW-0732">Signal</keyword>
<dbReference type="AlphaFoldDB" id="A0A411HF82"/>
<dbReference type="PANTHER" id="PTHR34406">
    <property type="entry name" value="PROTEIN YCEI"/>
    <property type="match status" value="1"/>
</dbReference>
<sequence length="216" mass="23932">MAPMCSPSAFPGRRFRVAIFWLISLQLLESSAAFAATAAPNDQLWILDTGRSRAGFQIRAMWMFNVGGQFGAVSGNVRIDAFRNTATVDARIDANAVSMRNAEYAAWVKSREFFDVQHYPQIHFVSDPIPLPRLRTGGELRGTLELRGVTQPVIFQLKPNECQGRLAHDCPVRAEGTVLRSVFGMTSRRVTLSDKVDLDFTIFVNEAEPATDAPAQ</sequence>
<feature type="chain" id="PRO_5019536571" evidence="1">
    <location>
        <begin position="36"/>
        <end position="216"/>
    </location>
</feature>
<keyword evidence="4" id="KW-1185">Reference proteome</keyword>
<organism evidence="3 4">
    <name type="scientific">Pseudolysobacter antarcticus</name>
    <dbReference type="NCBI Taxonomy" id="2511995"/>
    <lineage>
        <taxon>Bacteria</taxon>
        <taxon>Pseudomonadati</taxon>
        <taxon>Pseudomonadota</taxon>
        <taxon>Gammaproteobacteria</taxon>
        <taxon>Lysobacterales</taxon>
        <taxon>Rhodanobacteraceae</taxon>
        <taxon>Pseudolysobacter</taxon>
    </lineage>
</organism>
<dbReference type="SMART" id="SM00867">
    <property type="entry name" value="YceI"/>
    <property type="match status" value="1"/>
</dbReference>
<feature type="domain" description="Lipid/polyisoprenoid-binding YceI-like" evidence="2">
    <location>
        <begin position="44"/>
        <end position="205"/>
    </location>
</feature>
<dbReference type="SUPFAM" id="SSF101874">
    <property type="entry name" value="YceI-like"/>
    <property type="match status" value="1"/>
</dbReference>
<dbReference type="PANTHER" id="PTHR34406:SF1">
    <property type="entry name" value="PROTEIN YCEI"/>
    <property type="match status" value="1"/>
</dbReference>
<dbReference type="OrthoDB" id="5966233at2"/>
<dbReference type="Proteomes" id="UP000291562">
    <property type="component" value="Chromosome"/>
</dbReference>
<gene>
    <name evidence="3" type="ORF">ELE36_01320</name>
</gene>
<dbReference type="Gene3D" id="2.40.128.110">
    <property type="entry name" value="Lipid/polyisoprenoid-binding, YceI-like"/>
    <property type="match status" value="1"/>
</dbReference>
<dbReference type="EMBL" id="CP035704">
    <property type="protein sequence ID" value="QBB69129.1"/>
    <property type="molecule type" value="Genomic_DNA"/>
</dbReference>
<protein>
    <submittedName>
        <fullName evidence="3">YceI family protein</fullName>
    </submittedName>
</protein>
<dbReference type="Pfam" id="PF04264">
    <property type="entry name" value="YceI"/>
    <property type="match status" value="1"/>
</dbReference>
<accession>A0A411HF82</accession>
<dbReference type="KEGG" id="xbc:ELE36_01320"/>
<dbReference type="InterPro" id="IPR007372">
    <property type="entry name" value="Lipid/polyisoprenoid-bd_YceI"/>
</dbReference>
<evidence type="ECO:0000259" key="2">
    <source>
        <dbReference type="SMART" id="SM00867"/>
    </source>
</evidence>
<name>A0A411HF82_9GAMM</name>
<reference evidence="3 4" key="1">
    <citation type="submission" date="2019-01" db="EMBL/GenBank/DDBJ databases">
        <title>Pseudolysobacter antarctica gen. nov., sp. nov., isolated from Fildes Peninsula, Antarctica.</title>
        <authorList>
            <person name="Wei Z."/>
            <person name="Peng F."/>
        </authorList>
    </citation>
    <scope>NUCLEOTIDE SEQUENCE [LARGE SCALE GENOMIC DNA]</scope>
    <source>
        <strain evidence="3 4">AQ6-296</strain>
    </source>
</reference>
<feature type="signal peptide" evidence="1">
    <location>
        <begin position="1"/>
        <end position="35"/>
    </location>
</feature>